<keyword evidence="1" id="KW-1133">Transmembrane helix</keyword>
<proteinExistence type="predicted"/>
<evidence type="ECO:0000313" key="3">
    <source>
        <dbReference type="Proteomes" id="UP000001962"/>
    </source>
</evidence>
<keyword evidence="3" id="KW-1185">Reference proteome</keyword>
<keyword evidence="1" id="KW-0812">Transmembrane</keyword>
<dbReference type="AlphaFoldDB" id="Q0AC27"/>
<dbReference type="eggNOG" id="COG4966">
    <property type="taxonomic scope" value="Bacteria"/>
</dbReference>
<accession>Q0AC27</accession>
<evidence type="ECO:0000256" key="1">
    <source>
        <dbReference type="SAM" id="Phobius"/>
    </source>
</evidence>
<dbReference type="PROSITE" id="PS00409">
    <property type="entry name" value="PROKAR_NTER_METHYL"/>
    <property type="match status" value="1"/>
</dbReference>
<protein>
    <submittedName>
        <fullName evidence="2">Prepilin-type cleavage/methylation-like protein</fullName>
    </submittedName>
</protein>
<sequence length="226" mass="24982">MTRYSYRRHKGFSLVELMIGLLIGTLLVGGVVAVFVNAMASFERQREVDRSQESLRYAVNFLVRELRQVSAGGGDFGVVNPGLEVEAAPDAARGHRITVRYQVFDDGEAQSCRGDDLAEGDEAEKSFFVGTPTGEPLLICEDDDGETPIAFGLNALTVVALMVDDNQDGDYEVEDDPDSGWFDGSEALDDVIGLRLEFGQQWVDEQTRPVEVTVGLRNRIFQRLLE</sequence>
<dbReference type="InterPro" id="IPR045584">
    <property type="entry name" value="Pilin-like"/>
</dbReference>
<dbReference type="HOGENOM" id="CLU_1222663_0_0_6"/>
<dbReference type="Pfam" id="PF07963">
    <property type="entry name" value="N_methyl"/>
    <property type="match status" value="1"/>
</dbReference>
<dbReference type="Proteomes" id="UP000001962">
    <property type="component" value="Chromosome"/>
</dbReference>
<dbReference type="NCBIfam" id="TIGR02532">
    <property type="entry name" value="IV_pilin_GFxxxE"/>
    <property type="match status" value="1"/>
</dbReference>
<name>Q0AC27_ALKEH</name>
<dbReference type="KEGG" id="aeh:Mlg_0255"/>
<dbReference type="SUPFAM" id="SSF54523">
    <property type="entry name" value="Pili subunits"/>
    <property type="match status" value="1"/>
</dbReference>
<dbReference type="InterPro" id="IPR012902">
    <property type="entry name" value="N_methyl_site"/>
</dbReference>
<evidence type="ECO:0000313" key="2">
    <source>
        <dbReference type="EMBL" id="ABI55610.1"/>
    </source>
</evidence>
<organism evidence="2 3">
    <name type="scientific">Alkalilimnicola ehrlichii (strain ATCC BAA-1101 / DSM 17681 / MLHE-1)</name>
    <dbReference type="NCBI Taxonomy" id="187272"/>
    <lineage>
        <taxon>Bacteria</taxon>
        <taxon>Pseudomonadati</taxon>
        <taxon>Pseudomonadota</taxon>
        <taxon>Gammaproteobacteria</taxon>
        <taxon>Chromatiales</taxon>
        <taxon>Ectothiorhodospiraceae</taxon>
        <taxon>Alkalilimnicola</taxon>
    </lineage>
</organism>
<dbReference type="RefSeq" id="WP_011628006.1">
    <property type="nucleotide sequence ID" value="NC_008340.1"/>
</dbReference>
<gene>
    <name evidence="2" type="ordered locus">Mlg_0255</name>
</gene>
<reference evidence="3" key="1">
    <citation type="submission" date="2006-08" db="EMBL/GenBank/DDBJ databases">
        <title>Complete sequence of Alkalilimnicola ehrilichei MLHE-1.</title>
        <authorList>
            <person name="Copeland A."/>
            <person name="Lucas S."/>
            <person name="Lapidus A."/>
            <person name="Barry K."/>
            <person name="Detter J.C."/>
            <person name="Glavina del Rio T."/>
            <person name="Hammon N."/>
            <person name="Israni S."/>
            <person name="Dalin E."/>
            <person name="Tice H."/>
            <person name="Pitluck S."/>
            <person name="Sims D."/>
            <person name="Brettin T."/>
            <person name="Bruce D."/>
            <person name="Han C."/>
            <person name="Tapia R."/>
            <person name="Gilna P."/>
            <person name="Schmutz J."/>
            <person name="Larimer F."/>
            <person name="Land M."/>
            <person name="Hauser L."/>
            <person name="Kyrpides N."/>
            <person name="Mikhailova N."/>
            <person name="Oremland R.S."/>
            <person name="Hoeft S.E."/>
            <person name="Switzer-Blum J."/>
            <person name="Kulp T."/>
            <person name="King G."/>
            <person name="Tabita R."/>
            <person name="Witte B."/>
            <person name="Santini J.M."/>
            <person name="Basu P."/>
            <person name="Hollibaugh J.T."/>
            <person name="Xie G."/>
            <person name="Stolz J.F."/>
            <person name="Richardson P."/>
        </authorList>
    </citation>
    <scope>NUCLEOTIDE SEQUENCE [LARGE SCALE GENOMIC DNA]</scope>
    <source>
        <strain evidence="3">ATCC BAA-1101 / DSM 17681 / MLHE-1</strain>
    </source>
</reference>
<dbReference type="EMBL" id="CP000453">
    <property type="protein sequence ID" value="ABI55610.1"/>
    <property type="molecule type" value="Genomic_DNA"/>
</dbReference>
<feature type="transmembrane region" description="Helical" evidence="1">
    <location>
        <begin position="12"/>
        <end position="36"/>
    </location>
</feature>
<keyword evidence="1" id="KW-0472">Membrane</keyword>